<keyword evidence="2" id="KW-1185">Reference proteome</keyword>
<sequence length="109" mass="12865">MQIDEQSRPKEGGTKAHVSKMAHTNVPTRDSSRTTGRRRTNRPLRKSTDVCVDKTKLTKKKQQQQYNGISIVWGKWRWVDRRDNQSNNRSIEQPISRHQRYSRMSMIVV</sequence>
<dbReference type="AlphaFoldDB" id="A0A914WSE2"/>
<name>A0A914WSE2_9BILA</name>
<protein>
    <submittedName>
        <fullName evidence="3">Uncharacterized protein</fullName>
    </submittedName>
</protein>
<dbReference type="Proteomes" id="UP000887566">
    <property type="component" value="Unplaced"/>
</dbReference>
<feature type="region of interest" description="Disordered" evidence="1">
    <location>
        <begin position="1"/>
        <end position="46"/>
    </location>
</feature>
<evidence type="ECO:0000256" key="1">
    <source>
        <dbReference type="SAM" id="MobiDB-lite"/>
    </source>
</evidence>
<dbReference type="WBParaSite" id="PSAMB.scaffold507size54856.g6494.t1">
    <property type="protein sequence ID" value="PSAMB.scaffold507size54856.g6494.t1"/>
    <property type="gene ID" value="PSAMB.scaffold507size54856.g6494"/>
</dbReference>
<reference evidence="3" key="1">
    <citation type="submission" date="2022-11" db="UniProtKB">
        <authorList>
            <consortium name="WormBaseParasite"/>
        </authorList>
    </citation>
    <scope>IDENTIFICATION</scope>
</reference>
<feature type="compositionally biased region" description="Basic and acidic residues" evidence="1">
    <location>
        <begin position="1"/>
        <end position="14"/>
    </location>
</feature>
<evidence type="ECO:0000313" key="3">
    <source>
        <dbReference type="WBParaSite" id="PSAMB.scaffold507size54856.g6494.t1"/>
    </source>
</evidence>
<feature type="compositionally biased region" description="Basic residues" evidence="1">
    <location>
        <begin position="35"/>
        <end position="45"/>
    </location>
</feature>
<accession>A0A914WSE2</accession>
<organism evidence="2 3">
    <name type="scientific">Plectus sambesii</name>
    <dbReference type="NCBI Taxonomy" id="2011161"/>
    <lineage>
        <taxon>Eukaryota</taxon>
        <taxon>Metazoa</taxon>
        <taxon>Ecdysozoa</taxon>
        <taxon>Nematoda</taxon>
        <taxon>Chromadorea</taxon>
        <taxon>Plectida</taxon>
        <taxon>Plectina</taxon>
        <taxon>Plectoidea</taxon>
        <taxon>Plectidae</taxon>
        <taxon>Plectus</taxon>
    </lineage>
</organism>
<evidence type="ECO:0000313" key="2">
    <source>
        <dbReference type="Proteomes" id="UP000887566"/>
    </source>
</evidence>
<proteinExistence type="predicted"/>